<gene>
    <name evidence="4" type="ORF">B0A50_02096</name>
</gene>
<dbReference type="GO" id="GO:0003723">
    <property type="term" value="F:RNA binding"/>
    <property type="evidence" value="ECO:0007669"/>
    <property type="project" value="UniProtKB-KW"/>
</dbReference>
<dbReference type="SUPFAM" id="SSF69065">
    <property type="entry name" value="RNase III domain-like"/>
    <property type="match status" value="1"/>
</dbReference>
<feature type="region of interest" description="Disordered" evidence="2">
    <location>
        <begin position="1"/>
        <end position="80"/>
    </location>
</feature>
<name>A0A4U0U7W2_9PEZI</name>
<comment type="caution">
    <text evidence="4">The sequence shown here is derived from an EMBL/GenBank/DDBJ whole genome shotgun (WGS) entry which is preliminary data.</text>
</comment>
<organism evidence="4 5">
    <name type="scientific">Salinomyces thailandicus</name>
    <dbReference type="NCBI Taxonomy" id="706561"/>
    <lineage>
        <taxon>Eukaryota</taxon>
        <taxon>Fungi</taxon>
        <taxon>Dikarya</taxon>
        <taxon>Ascomycota</taxon>
        <taxon>Pezizomycotina</taxon>
        <taxon>Dothideomycetes</taxon>
        <taxon>Dothideomycetidae</taxon>
        <taxon>Mycosphaerellales</taxon>
        <taxon>Teratosphaeriaceae</taxon>
        <taxon>Salinomyces</taxon>
    </lineage>
</organism>
<evidence type="ECO:0000256" key="2">
    <source>
        <dbReference type="SAM" id="MobiDB-lite"/>
    </source>
</evidence>
<sequence>MNHKRPRDDDHRGRSNPSKKPKHYDRGDGHRAQNDHNELKPYQPAMSPTSALAALPPPTTTLPTVPPYTPFTTSPNLPSLPPILDPSLTTAPFRHKSTLANHTRTAPTPSTAQTTSTNPITYENLEFLGDAYLELLASRLLYTHFPHLPAGHQSQLRELLVKNSTLASFALAYKFDTRVQVGDRERMERDARARGNKGFDKVLGDVFEAYLAAVVLGGGDEGFAVAEKWMQGLWAPRLAEVVREESGQYFTPGLNLTRDDGKNAGENVYDPAAKAELQKRVLAAGTKLEYEPYRASVELKGDKIGQNRHFIAVYLTGWGYERKLLGKGEGRNKVEAGNYAASDAMRGEARDLVAECEKKLTEGREAKKREREAKEAREKKEGGG</sequence>
<evidence type="ECO:0000313" key="4">
    <source>
        <dbReference type="EMBL" id="TKA31127.1"/>
    </source>
</evidence>
<dbReference type="GO" id="GO:0006369">
    <property type="term" value="P:termination of RNA polymerase II transcription"/>
    <property type="evidence" value="ECO:0007669"/>
    <property type="project" value="TreeGrafter"/>
</dbReference>
<accession>A0A4U0U7W2</accession>
<dbReference type="GO" id="GO:0034475">
    <property type="term" value="P:U4 snRNA 3'-end processing"/>
    <property type="evidence" value="ECO:0007669"/>
    <property type="project" value="TreeGrafter"/>
</dbReference>
<dbReference type="SUPFAM" id="SSF54768">
    <property type="entry name" value="dsRNA-binding domain-like"/>
    <property type="match status" value="1"/>
</dbReference>
<dbReference type="Proteomes" id="UP000308549">
    <property type="component" value="Unassembled WGS sequence"/>
</dbReference>
<feature type="compositionally biased region" description="Basic and acidic residues" evidence="2">
    <location>
        <begin position="1"/>
        <end position="13"/>
    </location>
</feature>
<proteinExistence type="predicted"/>
<evidence type="ECO:0000256" key="1">
    <source>
        <dbReference type="ARBA" id="ARBA00022884"/>
    </source>
</evidence>
<protein>
    <recommendedName>
        <fullName evidence="3">RNase III domain-containing protein</fullName>
    </recommendedName>
</protein>
<feature type="compositionally biased region" description="Pro residues" evidence="2">
    <location>
        <begin position="55"/>
        <end position="69"/>
    </location>
</feature>
<dbReference type="Pfam" id="PF00636">
    <property type="entry name" value="Ribonuclease_3"/>
    <property type="match status" value="1"/>
</dbReference>
<dbReference type="Gene3D" id="3.30.160.20">
    <property type="match status" value="1"/>
</dbReference>
<dbReference type="CDD" id="cd00593">
    <property type="entry name" value="RIBOc"/>
    <property type="match status" value="1"/>
</dbReference>
<feature type="domain" description="RNase III" evidence="3">
    <location>
        <begin position="88"/>
        <end position="219"/>
    </location>
</feature>
<dbReference type="InterPro" id="IPR000999">
    <property type="entry name" value="RNase_III_dom"/>
</dbReference>
<dbReference type="PANTHER" id="PTHR11207">
    <property type="entry name" value="RIBONUCLEASE III"/>
    <property type="match status" value="1"/>
</dbReference>
<feature type="compositionally biased region" description="Basic and acidic residues" evidence="2">
    <location>
        <begin position="24"/>
        <end position="39"/>
    </location>
</feature>
<dbReference type="EMBL" id="NAJL01000009">
    <property type="protein sequence ID" value="TKA31127.1"/>
    <property type="molecule type" value="Genomic_DNA"/>
</dbReference>
<dbReference type="SMART" id="SM00535">
    <property type="entry name" value="RIBOc"/>
    <property type="match status" value="1"/>
</dbReference>
<dbReference type="OrthoDB" id="2392202at2759"/>
<dbReference type="InterPro" id="IPR036389">
    <property type="entry name" value="RNase_III_sf"/>
</dbReference>
<dbReference type="GO" id="GO:0006364">
    <property type="term" value="P:rRNA processing"/>
    <property type="evidence" value="ECO:0007669"/>
    <property type="project" value="TreeGrafter"/>
</dbReference>
<dbReference type="GO" id="GO:0005654">
    <property type="term" value="C:nucleoplasm"/>
    <property type="evidence" value="ECO:0007669"/>
    <property type="project" value="TreeGrafter"/>
</dbReference>
<feature type="compositionally biased region" description="Low complexity" evidence="2">
    <location>
        <begin position="44"/>
        <end position="54"/>
    </location>
</feature>
<dbReference type="GO" id="GO:0004525">
    <property type="term" value="F:ribonuclease III activity"/>
    <property type="evidence" value="ECO:0007669"/>
    <property type="project" value="InterPro"/>
</dbReference>
<dbReference type="PROSITE" id="PS50142">
    <property type="entry name" value="RNASE_3_2"/>
    <property type="match status" value="1"/>
</dbReference>
<reference evidence="4 5" key="1">
    <citation type="submission" date="2017-03" db="EMBL/GenBank/DDBJ databases">
        <title>Genomes of endolithic fungi from Antarctica.</title>
        <authorList>
            <person name="Coleine C."/>
            <person name="Masonjones S."/>
            <person name="Stajich J.E."/>
        </authorList>
    </citation>
    <scope>NUCLEOTIDE SEQUENCE [LARGE SCALE GENOMIC DNA]</scope>
    <source>
        <strain evidence="4 5">CCFEE 6315</strain>
    </source>
</reference>
<evidence type="ECO:0000313" key="5">
    <source>
        <dbReference type="Proteomes" id="UP000308549"/>
    </source>
</evidence>
<dbReference type="Gene3D" id="1.10.1520.10">
    <property type="entry name" value="Ribonuclease III domain"/>
    <property type="match status" value="1"/>
</dbReference>
<feature type="region of interest" description="Disordered" evidence="2">
    <location>
        <begin position="363"/>
        <end position="384"/>
    </location>
</feature>
<dbReference type="AlphaFoldDB" id="A0A4U0U7W2"/>
<keyword evidence="5" id="KW-1185">Reference proteome</keyword>
<dbReference type="PANTHER" id="PTHR11207:SF0">
    <property type="entry name" value="RIBONUCLEASE 3"/>
    <property type="match status" value="1"/>
</dbReference>
<keyword evidence="1" id="KW-0694">RNA-binding</keyword>
<evidence type="ECO:0000259" key="3">
    <source>
        <dbReference type="PROSITE" id="PS50142"/>
    </source>
</evidence>